<dbReference type="EMBL" id="SDRB02011650">
    <property type="protein sequence ID" value="THG00541.1"/>
    <property type="molecule type" value="Genomic_DNA"/>
</dbReference>
<protein>
    <submittedName>
        <fullName evidence="9">Uncharacterized protein</fullName>
    </submittedName>
</protein>
<keyword evidence="5 8" id="KW-1133">Transmembrane helix</keyword>
<keyword evidence="3 8" id="KW-0812">Transmembrane</keyword>
<evidence type="ECO:0000256" key="4">
    <source>
        <dbReference type="ARBA" id="ARBA00022729"/>
    </source>
</evidence>
<accession>A0A4S4DD26</accession>
<dbReference type="Proteomes" id="UP000306102">
    <property type="component" value="Unassembled WGS sequence"/>
</dbReference>
<evidence type="ECO:0000256" key="1">
    <source>
        <dbReference type="ARBA" id="ARBA00004575"/>
    </source>
</evidence>
<feature type="transmembrane region" description="Helical" evidence="8">
    <location>
        <begin position="310"/>
        <end position="328"/>
    </location>
</feature>
<dbReference type="AlphaFoldDB" id="A0A4S4DD26"/>
<dbReference type="Pfam" id="PF10225">
    <property type="entry name" value="NEMP"/>
    <property type="match status" value="1"/>
</dbReference>
<evidence type="ECO:0000256" key="2">
    <source>
        <dbReference type="ARBA" id="ARBA00005748"/>
    </source>
</evidence>
<comment type="caution">
    <text evidence="9">The sequence shown here is derived from an EMBL/GenBank/DDBJ whole genome shotgun (WGS) entry which is preliminary data.</text>
</comment>
<evidence type="ECO:0000256" key="5">
    <source>
        <dbReference type="ARBA" id="ARBA00022989"/>
    </source>
</evidence>
<feature type="transmembrane region" description="Helical" evidence="8">
    <location>
        <begin position="197"/>
        <end position="215"/>
    </location>
</feature>
<keyword evidence="7" id="KW-0539">Nucleus</keyword>
<name>A0A4S4DD26_CAMSN</name>
<evidence type="ECO:0000256" key="7">
    <source>
        <dbReference type="ARBA" id="ARBA00023242"/>
    </source>
</evidence>
<evidence type="ECO:0000256" key="3">
    <source>
        <dbReference type="ARBA" id="ARBA00022692"/>
    </source>
</evidence>
<evidence type="ECO:0000313" key="9">
    <source>
        <dbReference type="EMBL" id="THG00541.1"/>
    </source>
</evidence>
<dbReference type="PANTHER" id="PTHR31587">
    <property type="entry name" value="TRANSMEMBRANE PROTEIN (DUF2215)"/>
    <property type="match status" value="1"/>
</dbReference>
<gene>
    <name evidence="9" type="ORF">TEA_017456</name>
</gene>
<feature type="transmembrane region" description="Helical" evidence="8">
    <location>
        <begin position="173"/>
        <end position="191"/>
    </location>
</feature>
<dbReference type="PANTHER" id="PTHR31587:SF3">
    <property type="entry name" value="EXPRESSED PROTEIN"/>
    <property type="match status" value="1"/>
</dbReference>
<keyword evidence="4" id="KW-0732">Signal</keyword>
<evidence type="ECO:0000256" key="6">
    <source>
        <dbReference type="ARBA" id="ARBA00023136"/>
    </source>
</evidence>
<keyword evidence="6 8" id="KW-0472">Membrane</keyword>
<dbReference type="STRING" id="542762.A0A4S4DD26"/>
<feature type="transmembrane region" description="Helical" evidence="8">
    <location>
        <begin position="131"/>
        <end position="152"/>
    </location>
</feature>
<reference evidence="9 10" key="1">
    <citation type="journal article" date="2018" name="Proc. Natl. Acad. Sci. U.S.A.">
        <title>Draft genome sequence of Camellia sinensis var. sinensis provides insights into the evolution of the tea genome and tea quality.</title>
        <authorList>
            <person name="Wei C."/>
            <person name="Yang H."/>
            <person name="Wang S."/>
            <person name="Zhao J."/>
            <person name="Liu C."/>
            <person name="Gao L."/>
            <person name="Xia E."/>
            <person name="Lu Y."/>
            <person name="Tai Y."/>
            <person name="She G."/>
            <person name="Sun J."/>
            <person name="Cao H."/>
            <person name="Tong W."/>
            <person name="Gao Q."/>
            <person name="Li Y."/>
            <person name="Deng W."/>
            <person name="Jiang X."/>
            <person name="Wang W."/>
            <person name="Chen Q."/>
            <person name="Zhang S."/>
            <person name="Li H."/>
            <person name="Wu J."/>
            <person name="Wang P."/>
            <person name="Li P."/>
            <person name="Shi C."/>
            <person name="Zheng F."/>
            <person name="Jian J."/>
            <person name="Huang B."/>
            <person name="Shan D."/>
            <person name="Shi M."/>
            <person name="Fang C."/>
            <person name="Yue Y."/>
            <person name="Li F."/>
            <person name="Li D."/>
            <person name="Wei S."/>
            <person name="Han B."/>
            <person name="Jiang C."/>
            <person name="Yin Y."/>
            <person name="Xia T."/>
            <person name="Zhang Z."/>
            <person name="Bennetzen J.L."/>
            <person name="Zhao S."/>
            <person name="Wan X."/>
        </authorList>
    </citation>
    <scope>NUCLEOTIDE SEQUENCE [LARGE SCALE GENOMIC DNA]</scope>
    <source>
        <strain evidence="10">cv. Shuchazao</strain>
        <tissue evidence="9">Leaf</tissue>
    </source>
</reference>
<evidence type="ECO:0000256" key="8">
    <source>
        <dbReference type="SAM" id="Phobius"/>
    </source>
</evidence>
<dbReference type="GO" id="GO:0005637">
    <property type="term" value="C:nuclear inner membrane"/>
    <property type="evidence" value="ECO:0007669"/>
    <property type="project" value="UniProtKB-SubCell"/>
</dbReference>
<keyword evidence="10" id="KW-1185">Reference proteome</keyword>
<proteinExistence type="inferred from homology"/>
<comment type="subcellular location">
    <subcellularLocation>
        <location evidence="1">Nucleus inner membrane</location>
        <topology evidence="1">Multi-pass membrane protein</topology>
        <orientation evidence="1">Nucleoplasmic side</orientation>
    </subcellularLocation>
</comment>
<sequence length="346" mass="38641">MVRRPSTSMHLKTPILSIEGSKKPRIYLHYYNHQKLSCVIFDKKPSPMLLTSLLASLATLKNTSPNTLTTSSFYRHLHKGSTSFTLAGSFCTLSFDNFLATSLKEDALFSLARRPPFPTFTNQNAKEPPPLVSIFVLVGIVVAGAALGHWMVRKFVISDDGSVDVGVAQFVKWAMRIIAATFIFQVAIVFITLDTPLAIGALASCLSICFLVISFKWNGPDSTITFGNSIYSANGNPWRSRGRANVRHNRAEFLSRSGMVASRGTLWNSPRRSSGWSDSPVKDLLVIIFGVPYRRKMYSSELYRDHKSSYDLLFILHVLVLTMILYDISDQWEGDKKSTGLLFNIP</sequence>
<evidence type="ECO:0000313" key="10">
    <source>
        <dbReference type="Proteomes" id="UP000306102"/>
    </source>
</evidence>
<organism evidence="9 10">
    <name type="scientific">Camellia sinensis var. sinensis</name>
    <name type="common">China tea</name>
    <dbReference type="NCBI Taxonomy" id="542762"/>
    <lineage>
        <taxon>Eukaryota</taxon>
        <taxon>Viridiplantae</taxon>
        <taxon>Streptophyta</taxon>
        <taxon>Embryophyta</taxon>
        <taxon>Tracheophyta</taxon>
        <taxon>Spermatophyta</taxon>
        <taxon>Magnoliopsida</taxon>
        <taxon>eudicotyledons</taxon>
        <taxon>Gunneridae</taxon>
        <taxon>Pentapetalae</taxon>
        <taxon>asterids</taxon>
        <taxon>Ericales</taxon>
        <taxon>Theaceae</taxon>
        <taxon>Camellia</taxon>
    </lineage>
</organism>
<dbReference type="InterPro" id="IPR019358">
    <property type="entry name" value="NEMP_fam"/>
</dbReference>
<comment type="similarity">
    <text evidence="2">Belongs to the NEMP family.</text>
</comment>